<dbReference type="Pfam" id="PF03126">
    <property type="entry name" value="Plus-3"/>
    <property type="match status" value="1"/>
</dbReference>
<dbReference type="SMART" id="SM00719">
    <property type="entry name" value="Plus3"/>
    <property type="match status" value="1"/>
</dbReference>
<evidence type="ECO:0000256" key="1">
    <source>
        <dbReference type="SAM" id="MobiDB-lite"/>
    </source>
</evidence>
<evidence type="ECO:0000313" key="4">
    <source>
        <dbReference type="Proteomes" id="UP001408789"/>
    </source>
</evidence>
<name>A0AAP0GYN0_9ASTR</name>
<dbReference type="PANTHER" id="PTHR38940:SF5">
    <property type="match status" value="1"/>
</dbReference>
<dbReference type="AlphaFoldDB" id="A0AAP0GYN0"/>
<dbReference type="Gene3D" id="3.90.70.200">
    <property type="entry name" value="Plus-3 domain"/>
    <property type="match status" value="1"/>
</dbReference>
<feature type="compositionally biased region" description="Low complexity" evidence="1">
    <location>
        <begin position="12"/>
        <end position="26"/>
    </location>
</feature>
<keyword evidence="4" id="KW-1185">Reference proteome</keyword>
<sequence>MINKVVLDTQLKNRNTGAGANANPNPKADMMQFAGSDDTLAELVWSPGTGLNIKFAEEKPCSMSEAGPSEMEFYNTENTQNEEHIDGMTNGGDGSGYESRSPLKIEPVMQCKPSKHVETDTVKMEKDGCFSDKAAEKHQVESQGSMESCRNANFLSKTKRKCSFDQQLILGSKRIKNQTRSNSFMNWISNTLKGLRNHNIHDPRVSACDETRSLGFHNVFQSLFSPETIKQFEKKSTGCFYERVTKETPKDIFDTIRKLRLSRTDILKWMNSRSSVAHLDGFFLRLRVAKWEEGAGGSKYYVACITGSKGETPREDLKQSIPVKVGDVKCLVQSRYISNCDFLEDELIAWWQKLSKNGGIPNVKDLKSKLAERTLAM</sequence>
<protein>
    <recommendedName>
        <fullName evidence="2">Plus3 domain-containing protein</fullName>
    </recommendedName>
</protein>
<organism evidence="3 4">
    <name type="scientific">Deinandra increscens subsp. villosa</name>
    <dbReference type="NCBI Taxonomy" id="3103831"/>
    <lineage>
        <taxon>Eukaryota</taxon>
        <taxon>Viridiplantae</taxon>
        <taxon>Streptophyta</taxon>
        <taxon>Embryophyta</taxon>
        <taxon>Tracheophyta</taxon>
        <taxon>Spermatophyta</taxon>
        <taxon>Magnoliopsida</taxon>
        <taxon>eudicotyledons</taxon>
        <taxon>Gunneridae</taxon>
        <taxon>Pentapetalae</taxon>
        <taxon>asterids</taxon>
        <taxon>campanulids</taxon>
        <taxon>Asterales</taxon>
        <taxon>Asteraceae</taxon>
        <taxon>Asteroideae</taxon>
        <taxon>Heliantheae alliance</taxon>
        <taxon>Madieae</taxon>
        <taxon>Madiinae</taxon>
        <taxon>Deinandra</taxon>
    </lineage>
</organism>
<evidence type="ECO:0000313" key="3">
    <source>
        <dbReference type="EMBL" id="KAK9068188.1"/>
    </source>
</evidence>
<accession>A0AAP0GYN0</accession>
<feature type="region of interest" description="Disordered" evidence="1">
    <location>
        <begin position="1"/>
        <end position="26"/>
    </location>
</feature>
<dbReference type="PANTHER" id="PTHR38940">
    <property type="entry name" value="PLUS3 DOMAIN-CONTAINING PROTEIN"/>
    <property type="match status" value="1"/>
</dbReference>
<dbReference type="PROSITE" id="PS51360">
    <property type="entry name" value="PLUS3"/>
    <property type="match status" value="1"/>
</dbReference>
<comment type="caution">
    <text evidence="3">The sequence shown here is derived from an EMBL/GenBank/DDBJ whole genome shotgun (WGS) entry which is preliminary data.</text>
</comment>
<dbReference type="InterPro" id="IPR036128">
    <property type="entry name" value="Plus3-like_sf"/>
</dbReference>
<evidence type="ECO:0000259" key="2">
    <source>
        <dbReference type="PROSITE" id="PS51360"/>
    </source>
</evidence>
<dbReference type="InterPro" id="IPR004343">
    <property type="entry name" value="Plus-3_dom"/>
</dbReference>
<proteinExistence type="predicted"/>
<gene>
    <name evidence="3" type="ORF">SSX86_012299</name>
</gene>
<dbReference type="EMBL" id="JBCNJP010000014">
    <property type="protein sequence ID" value="KAK9068188.1"/>
    <property type="molecule type" value="Genomic_DNA"/>
</dbReference>
<feature type="domain" description="Plus3" evidence="2">
    <location>
        <begin position="250"/>
        <end position="377"/>
    </location>
</feature>
<dbReference type="Proteomes" id="UP001408789">
    <property type="component" value="Unassembled WGS sequence"/>
</dbReference>
<reference evidence="3 4" key="1">
    <citation type="submission" date="2024-04" db="EMBL/GenBank/DDBJ databases">
        <title>The reference genome of an endangered Asteraceae, Deinandra increscens subsp. villosa, native to the Central Coast of California.</title>
        <authorList>
            <person name="Guilliams M."/>
            <person name="Hasenstab-Lehman K."/>
            <person name="Meyer R."/>
            <person name="Mcevoy S."/>
        </authorList>
    </citation>
    <scope>NUCLEOTIDE SEQUENCE [LARGE SCALE GENOMIC DNA]</scope>
    <source>
        <tissue evidence="3">Leaf</tissue>
    </source>
</reference>
<dbReference type="GO" id="GO:0003677">
    <property type="term" value="F:DNA binding"/>
    <property type="evidence" value="ECO:0007669"/>
    <property type="project" value="InterPro"/>
</dbReference>
<dbReference type="SUPFAM" id="SSF159042">
    <property type="entry name" value="Plus3-like"/>
    <property type="match status" value="1"/>
</dbReference>